<evidence type="ECO:0000313" key="2">
    <source>
        <dbReference type="Proteomes" id="UP001176941"/>
    </source>
</evidence>
<evidence type="ECO:0000313" key="1">
    <source>
        <dbReference type="EMBL" id="CAI9154908.1"/>
    </source>
</evidence>
<sequence>MPATEKTSWNRWFDIFLSPLIWGPSLLFKSEGKLLLKNDIQARISKQCVLVSKHNSGNHMFLWLMKGKKENVFMHLSISSCLDSKMRGLQVCTEELISRVKAICFPALCEPCEHCPRSYWDSP</sequence>
<keyword evidence="2" id="KW-1185">Reference proteome</keyword>
<name>A0ABN8Y3A1_RANTA</name>
<accession>A0ABN8Y3A1</accession>
<gene>
    <name evidence="1" type="ORF">MRATA1EN1_LOCUS3870</name>
</gene>
<dbReference type="Proteomes" id="UP001176941">
    <property type="component" value="Chromosome 12"/>
</dbReference>
<dbReference type="EMBL" id="OX459948">
    <property type="protein sequence ID" value="CAI9154908.1"/>
    <property type="molecule type" value="Genomic_DNA"/>
</dbReference>
<organism evidence="1 2">
    <name type="scientific">Rangifer tarandus platyrhynchus</name>
    <name type="common">Svalbard reindeer</name>
    <dbReference type="NCBI Taxonomy" id="3082113"/>
    <lineage>
        <taxon>Eukaryota</taxon>
        <taxon>Metazoa</taxon>
        <taxon>Chordata</taxon>
        <taxon>Craniata</taxon>
        <taxon>Vertebrata</taxon>
        <taxon>Euteleostomi</taxon>
        <taxon>Mammalia</taxon>
        <taxon>Eutheria</taxon>
        <taxon>Laurasiatheria</taxon>
        <taxon>Artiodactyla</taxon>
        <taxon>Ruminantia</taxon>
        <taxon>Pecora</taxon>
        <taxon>Cervidae</taxon>
        <taxon>Odocoileinae</taxon>
        <taxon>Rangifer</taxon>
    </lineage>
</organism>
<protein>
    <submittedName>
        <fullName evidence="1">Uncharacterized protein</fullName>
    </submittedName>
</protein>
<proteinExistence type="predicted"/>
<reference evidence="1" key="1">
    <citation type="submission" date="2023-04" db="EMBL/GenBank/DDBJ databases">
        <authorList>
            <consortium name="ELIXIR-Norway"/>
        </authorList>
    </citation>
    <scope>NUCLEOTIDE SEQUENCE [LARGE SCALE GENOMIC DNA]</scope>
</reference>